<reference evidence="2" key="1">
    <citation type="submission" date="2013-09" db="EMBL/GenBank/DDBJ databases">
        <title>Corchorus olitorius genome sequencing.</title>
        <authorList>
            <person name="Alam M."/>
            <person name="Haque M.S."/>
            <person name="Islam M.S."/>
            <person name="Emdad E.M."/>
            <person name="Islam M.M."/>
            <person name="Ahmed B."/>
            <person name="Halim A."/>
            <person name="Hossen Q.M.M."/>
            <person name="Hossain M.Z."/>
            <person name="Ahmed R."/>
            <person name="Khan M.M."/>
            <person name="Islam R."/>
            <person name="Rashid M.M."/>
            <person name="Khan S.A."/>
            <person name="Rahman M.S."/>
            <person name="Alam M."/>
            <person name="Yahiya A.S."/>
            <person name="Khan M.S."/>
            <person name="Azam M.S."/>
            <person name="Haque T."/>
            <person name="Lashkar M.Z.H."/>
            <person name="Akhand A.I."/>
            <person name="Morshed G."/>
            <person name="Roy S."/>
            <person name="Uddin K.S."/>
            <person name="Rabeya T."/>
            <person name="Hossain A.S."/>
            <person name="Chowdhury A."/>
            <person name="Snigdha A.R."/>
            <person name="Mortoza M.S."/>
            <person name="Matin S.A."/>
            <person name="Hoque S.M.E."/>
            <person name="Islam M.K."/>
            <person name="Roy D.K."/>
            <person name="Haider R."/>
            <person name="Moosa M.M."/>
            <person name="Elias S.M."/>
            <person name="Hasan A.M."/>
            <person name="Jahan S."/>
            <person name="Shafiuddin M."/>
            <person name="Mahmood N."/>
            <person name="Shommy N.S."/>
        </authorList>
    </citation>
    <scope>NUCLEOTIDE SEQUENCE [LARGE SCALE GENOMIC DNA]</scope>
    <source>
        <strain evidence="2">cv. O-4</strain>
    </source>
</reference>
<dbReference type="Proteomes" id="UP000187203">
    <property type="component" value="Unassembled WGS sequence"/>
</dbReference>
<keyword evidence="2" id="KW-1185">Reference proteome</keyword>
<comment type="caution">
    <text evidence="1">The sequence shown here is derived from an EMBL/GenBank/DDBJ whole genome shotgun (WGS) entry which is preliminary data.</text>
</comment>
<name>A0A1R3KCZ0_9ROSI</name>
<proteinExistence type="predicted"/>
<evidence type="ECO:0000313" key="2">
    <source>
        <dbReference type="Proteomes" id="UP000187203"/>
    </source>
</evidence>
<evidence type="ECO:0000313" key="1">
    <source>
        <dbReference type="EMBL" id="OMP04909.1"/>
    </source>
</evidence>
<protein>
    <submittedName>
        <fullName evidence="1">Uncharacterized protein</fullName>
    </submittedName>
</protein>
<organism evidence="1 2">
    <name type="scientific">Corchorus olitorius</name>
    <dbReference type="NCBI Taxonomy" id="93759"/>
    <lineage>
        <taxon>Eukaryota</taxon>
        <taxon>Viridiplantae</taxon>
        <taxon>Streptophyta</taxon>
        <taxon>Embryophyta</taxon>
        <taxon>Tracheophyta</taxon>
        <taxon>Spermatophyta</taxon>
        <taxon>Magnoliopsida</taxon>
        <taxon>eudicotyledons</taxon>
        <taxon>Gunneridae</taxon>
        <taxon>Pentapetalae</taxon>
        <taxon>rosids</taxon>
        <taxon>malvids</taxon>
        <taxon>Malvales</taxon>
        <taxon>Malvaceae</taxon>
        <taxon>Grewioideae</taxon>
        <taxon>Apeibeae</taxon>
        <taxon>Corchorus</taxon>
    </lineage>
</organism>
<accession>A0A1R3KCZ0</accession>
<gene>
    <name evidence="1" type="ORF">COLO4_09203</name>
</gene>
<dbReference type="AlphaFoldDB" id="A0A1R3KCZ0"/>
<dbReference type="EMBL" id="AWUE01014135">
    <property type="protein sequence ID" value="OMP04909.1"/>
    <property type="molecule type" value="Genomic_DNA"/>
</dbReference>
<sequence length="39" mass="4400">MAKIKANREDTVEQAWEKPKDSKWGASRFLTSTTFNVGA</sequence>